<dbReference type="GO" id="GO:0003677">
    <property type="term" value="F:DNA binding"/>
    <property type="evidence" value="ECO:0007669"/>
    <property type="project" value="InterPro"/>
</dbReference>
<reference evidence="2 3" key="1">
    <citation type="submission" date="2016-11" db="EMBL/GenBank/DDBJ databases">
        <title>Trade-off between light-utilization and light-protection in marine flavobacteria.</title>
        <authorList>
            <person name="Kumagai Y."/>
        </authorList>
    </citation>
    <scope>NUCLEOTIDE SEQUENCE [LARGE SCALE GENOMIC DNA]</scope>
    <source>
        <strain evidence="2 3">JCM 13191</strain>
    </source>
</reference>
<dbReference type="Gene3D" id="1.10.260.40">
    <property type="entry name" value="lambda repressor-like DNA-binding domains"/>
    <property type="match status" value="1"/>
</dbReference>
<dbReference type="InterPro" id="IPR010982">
    <property type="entry name" value="Lambda_DNA-bd_dom_sf"/>
</dbReference>
<dbReference type="CDD" id="cd00093">
    <property type="entry name" value="HTH_XRE"/>
    <property type="match status" value="1"/>
</dbReference>
<dbReference type="AlphaFoldDB" id="A0A1W6MJ07"/>
<keyword evidence="3" id="KW-1185">Reference proteome</keyword>
<name>A0A1W6MJ07_9FLAO</name>
<dbReference type="SMART" id="SM00530">
    <property type="entry name" value="HTH_XRE"/>
    <property type="match status" value="1"/>
</dbReference>
<protein>
    <recommendedName>
        <fullName evidence="1">HTH cro/C1-type domain-containing protein</fullName>
    </recommendedName>
</protein>
<dbReference type="Pfam" id="PF01381">
    <property type="entry name" value="HTH_3"/>
    <property type="match status" value="1"/>
</dbReference>
<evidence type="ECO:0000313" key="2">
    <source>
        <dbReference type="EMBL" id="ARN77595.1"/>
    </source>
</evidence>
<feature type="domain" description="HTH cro/C1-type" evidence="1">
    <location>
        <begin position="25"/>
        <end position="80"/>
    </location>
</feature>
<proteinExistence type="predicted"/>
<dbReference type="Proteomes" id="UP000193431">
    <property type="component" value="Chromosome"/>
</dbReference>
<accession>A0A1W6MJ07</accession>
<gene>
    <name evidence="2" type="ORF">BST97_06085</name>
</gene>
<sequence>MRNPSYINLYALTDEKILSLICEFIRKSRIDQQYSQQELSERAGISRSTLSLIERGTSPTLETLIKILRALDRLETLSELRYEKVVSPLKVAEEDIQERYRVRKKKGTDDPLKSDW</sequence>
<dbReference type="RefSeq" id="WP_085766395.1">
    <property type="nucleotide sequence ID" value="NZ_CP019344.1"/>
</dbReference>
<dbReference type="STRING" id="331648.BST97_06085"/>
<dbReference type="OrthoDB" id="8690238at2"/>
<dbReference type="InterPro" id="IPR001387">
    <property type="entry name" value="Cro/C1-type_HTH"/>
</dbReference>
<evidence type="ECO:0000313" key="3">
    <source>
        <dbReference type="Proteomes" id="UP000193431"/>
    </source>
</evidence>
<dbReference type="EMBL" id="CP019344">
    <property type="protein sequence ID" value="ARN77595.1"/>
    <property type="molecule type" value="Genomic_DNA"/>
</dbReference>
<dbReference type="SUPFAM" id="SSF47413">
    <property type="entry name" value="lambda repressor-like DNA-binding domains"/>
    <property type="match status" value="1"/>
</dbReference>
<evidence type="ECO:0000259" key="1">
    <source>
        <dbReference type="PROSITE" id="PS50943"/>
    </source>
</evidence>
<dbReference type="PROSITE" id="PS50943">
    <property type="entry name" value="HTH_CROC1"/>
    <property type="match status" value="1"/>
</dbReference>
<organism evidence="2 3">
    <name type="scientific">Nonlabens spongiae</name>
    <dbReference type="NCBI Taxonomy" id="331648"/>
    <lineage>
        <taxon>Bacteria</taxon>
        <taxon>Pseudomonadati</taxon>
        <taxon>Bacteroidota</taxon>
        <taxon>Flavobacteriia</taxon>
        <taxon>Flavobacteriales</taxon>
        <taxon>Flavobacteriaceae</taxon>
        <taxon>Nonlabens</taxon>
    </lineage>
</organism>